<comment type="cofactor">
    <cofactor evidence="1">
        <name>Ca(2+)</name>
        <dbReference type="ChEBI" id="CHEBI:29108"/>
    </cofactor>
</comment>
<evidence type="ECO:0000256" key="1">
    <source>
        <dbReference type="ARBA" id="ARBA00001913"/>
    </source>
</evidence>
<evidence type="ECO:0000256" key="3">
    <source>
        <dbReference type="ARBA" id="ARBA00022729"/>
    </source>
</evidence>
<proteinExistence type="predicted"/>
<evidence type="ECO:0000256" key="2">
    <source>
        <dbReference type="ARBA" id="ARBA00022723"/>
    </source>
</evidence>
<evidence type="ECO:0000256" key="4">
    <source>
        <dbReference type="SAM" id="SignalP"/>
    </source>
</evidence>
<dbReference type="SUPFAM" id="SSF51445">
    <property type="entry name" value="(Trans)glycosidases"/>
    <property type="match status" value="1"/>
</dbReference>
<protein>
    <submittedName>
        <fullName evidence="6">Starch-binding protein</fullName>
    </submittedName>
</protein>
<keyword evidence="7" id="KW-1185">Reference proteome</keyword>
<keyword evidence="3 4" id="KW-0732">Signal</keyword>
<evidence type="ECO:0000313" key="7">
    <source>
        <dbReference type="Proteomes" id="UP000633365"/>
    </source>
</evidence>
<reference evidence="6" key="1">
    <citation type="submission" date="2021-01" db="EMBL/GenBank/DDBJ databases">
        <title>Genome public.</title>
        <authorList>
            <person name="Liu C."/>
            <person name="Sun Q."/>
        </authorList>
    </citation>
    <scope>NUCLEOTIDE SEQUENCE</scope>
    <source>
        <strain evidence="6">M6</strain>
    </source>
</reference>
<dbReference type="Pfam" id="PF00128">
    <property type="entry name" value="Alpha-amylase"/>
    <property type="match status" value="1"/>
</dbReference>
<dbReference type="AlphaFoldDB" id="A0A934WRI2"/>
<dbReference type="GO" id="GO:0005975">
    <property type="term" value="P:carbohydrate metabolic process"/>
    <property type="evidence" value="ECO:0007669"/>
    <property type="project" value="InterPro"/>
</dbReference>
<dbReference type="PANTHER" id="PTHR10357">
    <property type="entry name" value="ALPHA-AMYLASE FAMILY MEMBER"/>
    <property type="match status" value="1"/>
</dbReference>
<evidence type="ECO:0000259" key="5">
    <source>
        <dbReference type="SMART" id="SM00642"/>
    </source>
</evidence>
<gene>
    <name evidence="6" type="ORF">JKK62_05675</name>
</gene>
<dbReference type="InterPro" id="IPR017853">
    <property type="entry name" value="GH"/>
</dbReference>
<dbReference type="InterPro" id="IPR013783">
    <property type="entry name" value="Ig-like_fold"/>
</dbReference>
<comment type="caution">
    <text evidence="6">The sequence shown here is derived from an EMBL/GenBank/DDBJ whole genome shotgun (WGS) entry which is preliminary data.</text>
</comment>
<dbReference type="PANTHER" id="PTHR10357:SF215">
    <property type="entry name" value="ALPHA-AMYLASE 1"/>
    <property type="match status" value="1"/>
</dbReference>
<dbReference type="EMBL" id="JAEQMG010000048">
    <property type="protein sequence ID" value="MBK6088145.1"/>
    <property type="molecule type" value="Genomic_DNA"/>
</dbReference>
<feature type="chain" id="PRO_5039591363" evidence="4">
    <location>
        <begin position="21"/>
        <end position="797"/>
    </location>
</feature>
<dbReference type="RefSeq" id="WP_186832853.1">
    <property type="nucleotide sequence ID" value="NZ_JAEQMG010000048.1"/>
</dbReference>
<dbReference type="InterPro" id="IPR006047">
    <property type="entry name" value="GH13_cat_dom"/>
</dbReference>
<accession>A0A934WRI2</accession>
<organism evidence="6 7">
    <name type="scientific">Ruminococcus difficilis</name>
    <dbReference type="NCBI Taxonomy" id="2763069"/>
    <lineage>
        <taxon>Bacteria</taxon>
        <taxon>Bacillati</taxon>
        <taxon>Bacillota</taxon>
        <taxon>Clostridia</taxon>
        <taxon>Eubacteriales</taxon>
        <taxon>Oscillospiraceae</taxon>
        <taxon>Ruminococcus</taxon>
    </lineage>
</organism>
<name>A0A934WRI2_9FIRM</name>
<dbReference type="Gene3D" id="2.60.40.10">
    <property type="entry name" value="Immunoglobulins"/>
    <property type="match status" value="1"/>
</dbReference>
<evidence type="ECO:0000313" key="6">
    <source>
        <dbReference type="EMBL" id="MBK6088145.1"/>
    </source>
</evidence>
<keyword evidence="2" id="KW-0479">Metal-binding</keyword>
<dbReference type="SMART" id="SM00642">
    <property type="entry name" value="Aamy"/>
    <property type="match status" value="1"/>
</dbReference>
<dbReference type="Gene3D" id="3.20.20.80">
    <property type="entry name" value="Glycosidases"/>
    <property type="match status" value="3"/>
</dbReference>
<dbReference type="GO" id="GO:0046872">
    <property type="term" value="F:metal ion binding"/>
    <property type="evidence" value="ECO:0007669"/>
    <property type="project" value="UniProtKB-KW"/>
</dbReference>
<sequence>MKIFSRVLALLMCLALIVSAAVISAQAADEEIADVAADSDIADTGADSIIIHVDSSDKVPYIYYWNALPTNKECAYPGVKMSRDTMPVGGTWYTYTFADTSKINFLLTDGTSDLSGQISKELTRTTGEWWYRNGRFSKKNPYEADDYTAVDMRQDSIYFVITTRFYDGDTGNNVHCWDDARANNPDSDPAWRGDFKGLADKLDYIKALGFSAVWITPVVENASGYDYHGYHALNFSKVDARYESDDFTYEDLIAAAHEKDMKIVQDVVWNHTGNFGESNIEPLFTKDDSDRTKLGDMQATLIPTKRLLDYCGLTKEEDYWKLQPGTQYDKRLQLMKQTQGFTDMVSYDKTCDPNNYYHNGYFGDNYNWDDYTCKFHQIAGDCVDLNTENKAVADYTVDAYSQYLDMGVDAFRVDTVRHISRLSLNKWYNDRINAAAKASGNNNFYMFGEICCRVNEIWNRNTFTESVPYYTWDDTAADLAKLSDNTDPDSVKTNLQNSIAYNQANIDVGKCPTSTNAFLNGINYHTPDYSKSSGMGPIDFCMHWNFDTAGAAFGVGQAEDQYINDSTWNVVYVQSHDYGCDGDHFNKTACGTQSWAEKLNLMFTFRGIPCLYYGDEVEFQKGVRIDEGTNITLANSGRAYFGDHIEGTVNTTDFSQYSNATGTMGTTLNSTLPKHIQKLNAIRRAVPALQMGQYTTNSNYVSGGMSFVRRYQGSYTDHKGTKTVDSLACVSISGGATFKNIPNGTYVDAVTGAKKTVTNGTLSVESTGQGNMRVYVLENSSSTVHGAIGPSGQTYLK</sequence>
<dbReference type="Proteomes" id="UP000633365">
    <property type="component" value="Unassembled WGS sequence"/>
</dbReference>
<feature type="signal peptide" evidence="4">
    <location>
        <begin position="1"/>
        <end position="20"/>
    </location>
</feature>
<feature type="domain" description="Glycosyl hydrolase family 13 catalytic" evidence="5">
    <location>
        <begin position="159"/>
        <end position="683"/>
    </location>
</feature>